<dbReference type="Proteomes" id="UP000054632">
    <property type="component" value="Unassembled WGS sequence"/>
</dbReference>
<keyword evidence="1" id="KW-1133">Transmembrane helix</keyword>
<evidence type="ECO:0000313" key="2">
    <source>
        <dbReference type="EMBL" id="KRY70503.1"/>
    </source>
</evidence>
<evidence type="ECO:0000256" key="1">
    <source>
        <dbReference type="SAM" id="Phobius"/>
    </source>
</evidence>
<keyword evidence="1" id="KW-0472">Membrane</keyword>
<evidence type="ECO:0000313" key="6">
    <source>
        <dbReference type="Proteomes" id="UP000054805"/>
    </source>
</evidence>
<name>A0A0V1IFJ5_TRIPS</name>
<dbReference type="Proteomes" id="UP000054826">
    <property type="component" value="Unassembled WGS sequence"/>
</dbReference>
<reference evidence="5 6" key="1">
    <citation type="submission" date="2015-01" db="EMBL/GenBank/DDBJ databases">
        <title>Evolution of Trichinella species and genotypes.</title>
        <authorList>
            <person name="Korhonen P.K."/>
            <person name="Edoardo P."/>
            <person name="Giuseppe L.R."/>
            <person name="Gasser R.B."/>
        </authorList>
    </citation>
    <scope>NUCLEOTIDE SEQUENCE [LARGE SCALE GENOMIC DNA]</scope>
    <source>
        <strain evidence="2">ISS13</strain>
        <strain evidence="4">ISS176</strain>
        <strain evidence="3">ISS588</strain>
    </source>
</reference>
<feature type="transmembrane region" description="Helical" evidence="1">
    <location>
        <begin position="19"/>
        <end position="38"/>
    </location>
</feature>
<protein>
    <submittedName>
        <fullName evidence="3">Uncharacterized protein</fullName>
    </submittedName>
</protein>
<dbReference type="EMBL" id="JYDV01000074">
    <property type="protein sequence ID" value="KRZ36401.1"/>
    <property type="molecule type" value="Genomic_DNA"/>
</dbReference>
<dbReference type="EMBL" id="JYDR01000073">
    <property type="protein sequence ID" value="KRY70503.1"/>
    <property type="molecule type" value="Genomic_DNA"/>
</dbReference>
<proteinExistence type="predicted"/>
<organism evidence="3 6">
    <name type="scientific">Trichinella pseudospiralis</name>
    <name type="common">Parasitic roundworm</name>
    <dbReference type="NCBI Taxonomy" id="6337"/>
    <lineage>
        <taxon>Eukaryota</taxon>
        <taxon>Metazoa</taxon>
        <taxon>Ecdysozoa</taxon>
        <taxon>Nematoda</taxon>
        <taxon>Enoplea</taxon>
        <taxon>Dorylaimia</taxon>
        <taxon>Trichinellida</taxon>
        <taxon>Trichinellidae</taxon>
        <taxon>Trichinella</taxon>
    </lineage>
</organism>
<dbReference type="AlphaFoldDB" id="A0A0V1IFJ5"/>
<evidence type="ECO:0000313" key="4">
    <source>
        <dbReference type="EMBL" id="KRZ36401.1"/>
    </source>
</evidence>
<evidence type="ECO:0000313" key="5">
    <source>
        <dbReference type="Proteomes" id="UP000054632"/>
    </source>
</evidence>
<accession>A0A0V1IFJ5</accession>
<keyword evidence="6" id="KW-1185">Reference proteome</keyword>
<comment type="caution">
    <text evidence="3">The sequence shown here is derived from an EMBL/GenBank/DDBJ whole genome shotgun (WGS) entry which is preliminary data.</text>
</comment>
<dbReference type="EMBL" id="JYDS01000208">
    <property type="protein sequence ID" value="KRZ21362.1"/>
    <property type="molecule type" value="Genomic_DNA"/>
</dbReference>
<gene>
    <name evidence="2" type="ORF">T4A_10945</name>
    <name evidence="3" type="ORF">T4B_8305</name>
    <name evidence="4" type="ORF">T4C_2376</name>
</gene>
<sequence>MQVDDARIGFYDDLISCGFGVRIIIVLMQIIRVKVLFVSHFRFVNVRMDGWVVFSLTLSTVGFNRQFSTAD</sequence>
<dbReference type="Proteomes" id="UP000054805">
    <property type="component" value="Unassembled WGS sequence"/>
</dbReference>
<keyword evidence="1" id="KW-0812">Transmembrane</keyword>
<evidence type="ECO:0000313" key="3">
    <source>
        <dbReference type="EMBL" id="KRZ21362.1"/>
    </source>
</evidence>